<dbReference type="EnsemblMetazoa" id="GPPI033067-RA">
    <property type="protein sequence ID" value="GPPI033067-PA"/>
    <property type="gene ID" value="GPPI033067"/>
</dbReference>
<dbReference type="AlphaFoldDB" id="A0A1B0BKG3"/>
<dbReference type="EMBL" id="JXJN01015942">
    <property type="status" value="NOT_ANNOTATED_CDS"/>
    <property type="molecule type" value="Genomic_DNA"/>
</dbReference>
<organism evidence="1 2">
    <name type="scientific">Glossina palpalis gambiensis</name>
    <dbReference type="NCBI Taxonomy" id="67801"/>
    <lineage>
        <taxon>Eukaryota</taxon>
        <taxon>Metazoa</taxon>
        <taxon>Ecdysozoa</taxon>
        <taxon>Arthropoda</taxon>
        <taxon>Hexapoda</taxon>
        <taxon>Insecta</taxon>
        <taxon>Pterygota</taxon>
        <taxon>Neoptera</taxon>
        <taxon>Endopterygota</taxon>
        <taxon>Diptera</taxon>
        <taxon>Brachycera</taxon>
        <taxon>Muscomorpha</taxon>
        <taxon>Hippoboscoidea</taxon>
        <taxon>Glossinidae</taxon>
        <taxon>Glossina</taxon>
    </lineage>
</organism>
<protein>
    <submittedName>
        <fullName evidence="1">Uncharacterized protein</fullName>
    </submittedName>
</protein>
<dbReference type="VEuPathDB" id="VectorBase:GPPI033067"/>
<keyword evidence="2" id="KW-1185">Reference proteome</keyword>
<evidence type="ECO:0000313" key="1">
    <source>
        <dbReference type="EnsemblMetazoa" id="GPPI033067-PA"/>
    </source>
</evidence>
<sequence>MHLRELPESCARNCTLPLYYPVSHVGNVIRMSGSALFQSPSELRFPEFAYEMALTEYFSPIKEQQPNLDKDIKDILSTYKNSAIPLHNRIFFELRPPLLKCKRLNAVADDEELFDTPSLSDPLEPFSPLSTSLTPLTCAFNTFAFDCAMVGGFENVDSAELVAFMV</sequence>
<evidence type="ECO:0000313" key="2">
    <source>
        <dbReference type="Proteomes" id="UP000092460"/>
    </source>
</evidence>
<reference evidence="1" key="2">
    <citation type="submission" date="2020-05" db="UniProtKB">
        <authorList>
            <consortium name="EnsemblMetazoa"/>
        </authorList>
    </citation>
    <scope>IDENTIFICATION</scope>
    <source>
        <strain evidence="1">IAEA</strain>
    </source>
</reference>
<reference evidence="2" key="1">
    <citation type="submission" date="2015-01" db="EMBL/GenBank/DDBJ databases">
        <authorList>
            <person name="Aksoy S."/>
            <person name="Warren W."/>
            <person name="Wilson R.K."/>
        </authorList>
    </citation>
    <scope>NUCLEOTIDE SEQUENCE [LARGE SCALE GENOMIC DNA]</scope>
    <source>
        <strain evidence="2">IAEA</strain>
    </source>
</reference>
<dbReference type="Proteomes" id="UP000092460">
    <property type="component" value="Unassembled WGS sequence"/>
</dbReference>
<dbReference type="EMBL" id="JXJN01015943">
    <property type="status" value="NOT_ANNOTATED_CDS"/>
    <property type="molecule type" value="Genomic_DNA"/>
</dbReference>
<accession>A0A1B0BKG3</accession>
<name>A0A1B0BKG3_9MUSC</name>
<proteinExistence type="predicted"/>